<comment type="caution">
    <text evidence="1">The sequence shown here is derived from an EMBL/GenBank/DDBJ whole genome shotgun (WGS) entry which is preliminary data.</text>
</comment>
<reference evidence="1 2" key="1">
    <citation type="journal article" date="2023" name="BMC Biotechnol.">
        <title>Vitis rotundifolia cv Carlos genome sequencing.</title>
        <authorList>
            <person name="Huff M."/>
            <person name="Hulse-Kemp A."/>
            <person name="Scheffler B."/>
            <person name="Youngblood R."/>
            <person name="Simpson S."/>
            <person name="Babiker E."/>
            <person name="Staton M."/>
        </authorList>
    </citation>
    <scope>NUCLEOTIDE SEQUENCE [LARGE SCALE GENOMIC DNA]</scope>
    <source>
        <tissue evidence="1">Leaf</tissue>
    </source>
</reference>
<gene>
    <name evidence="1" type="ORF">PVL29_026596</name>
</gene>
<organism evidence="1 2">
    <name type="scientific">Vitis rotundifolia</name>
    <name type="common">Muscadine grape</name>
    <dbReference type="NCBI Taxonomy" id="103349"/>
    <lineage>
        <taxon>Eukaryota</taxon>
        <taxon>Viridiplantae</taxon>
        <taxon>Streptophyta</taxon>
        <taxon>Embryophyta</taxon>
        <taxon>Tracheophyta</taxon>
        <taxon>Spermatophyta</taxon>
        <taxon>Magnoliopsida</taxon>
        <taxon>eudicotyledons</taxon>
        <taxon>Gunneridae</taxon>
        <taxon>Pentapetalae</taxon>
        <taxon>rosids</taxon>
        <taxon>Vitales</taxon>
        <taxon>Vitaceae</taxon>
        <taxon>Viteae</taxon>
        <taxon>Vitis</taxon>
    </lineage>
</organism>
<dbReference type="AlphaFoldDB" id="A0AA38YGR0"/>
<proteinExistence type="predicted"/>
<name>A0AA38YGR0_VITRO</name>
<evidence type="ECO:0000313" key="1">
    <source>
        <dbReference type="EMBL" id="KAJ9670137.1"/>
    </source>
</evidence>
<dbReference type="EMBL" id="JARBHA010000020">
    <property type="protein sequence ID" value="KAJ9670137.1"/>
    <property type="molecule type" value="Genomic_DNA"/>
</dbReference>
<dbReference type="Proteomes" id="UP001168098">
    <property type="component" value="Unassembled WGS sequence"/>
</dbReference>
<sequence>MVRILDMELYRHTDDVFDGPAHGALSAHVRPRLTSSSFIGPGLPGPYPVLLPKNQLGRPGSILIF</sequence>
<accession>A0AA38YGR0</accession>
<protein>
    <submittedName>
        <fullName evidence="1">Uncharacterized protein</fullName>
    </submittedName>
</protein>
<keyword evidence="2" id="KW-1185">Reference proteome</keyword>
<evidence type="ECO:0000313" key="2">
    <source>
        <dbReference type="Proteomes" id="UP001168098"/>
    </source>
</evidence>